<organism evidence="9">
    <name type="scientific">Clastoptera arizonana</name>
    <name type="common">Arizona spittle bug</name>
    <dbReference type="NCBI Taxonomy" id="38151"/>
    <lineage>
        <taxon>Eukaryota</taxon>
        <taxon>Metazoa</taxon>
        <taxon>Ecdysozoa</taxon>
        <taxon>Arthropoda</taxon>
        <taxon>Hexapoda</taxon>
        <taxon>Insecta</taxon>
        <taxon>Pterygota</taxon>
        <taxon>Neoptera</taxon>
        <taxon>Paraneoptera</taxon>
        <taxon>Hemiptera</taxon>
        <taxon>Auchenorrhyncha</taxon>
        <taxon>Cercopoidea</taxon>
        <taxon>Clastopteridae</taxon>
        <taxon>Clastoptera</taxon>
    </lineage>
</organism>
<dbReference type="InterPro" id="IPR012340">
    <property type="entry name" value="NA-bd_OB-fold"/>
</dbReference>
<evidence type="ECO:0000256" key="6">
    <source>
        <dbReference type="ARBA" id="ARBA00023125"/>
    </source>
</evidence>
<dbReference type="SUPFAM" id="SSF50249">
    <property type="entry name" value="Nucleic acid-binding proteins"/>
    <property type="match status" value="1"/>
</dbReference>
<evidence type="ECO:0000256" key="1">
    <source>
        <dbReference type="ARBA" id="ARBA00004123"/>
    </source>
</evidence>
<dbReference type="GO" id="GO:0005634">
    <property type="term" value="C:nucleus"/>
    <property type="evidence" value="ECO:0007669"/>
    <property type="project" value="UniProtKB-SubCell"/>
</dbReference>
<dbReference type="PANTHER" id="PTHR13989">
    <property type="entry name" value="REPLICATION PROTEIN A-RELATED"/>
    <property type="match status" value="1"/>
</dbReference>
<gene>
    <name evidence="9" type="ORF">g.29035</name>
</gene>
<dbReference type="Gene3D" id="2.40.50.140">
    <property type="entry name" value="Nucleic acid-binding proteins"/>
    <property type="match status" value="1"/>
</dbReference>
<proteinExistence type="predicted"/>
<evidence type="ECO:0000256" key="7">
    <source>
        <dbReference type="ARBA" id="ARBA00023242"/>
    </source>
</evidence>
<dbReference type="EMBL" id="GEDC01014027">
    <property type="protein sequence ID" value="JAS23271.1"/>
    <property type="molecule type" value="Transcribed_RNA"/>
</dbReference>
<dbReference type="AlphaFoldDB" id="A0A1B6DC52"/>
<evidence type="ECO:0000313" key="9">
    <source>
        <dbReference type="EMBL" id="JAS23271.1"/>
    </source>
</evidence>
<reference evidence="9" key="1">
    <citation type="submission" date="2015-12" db="EMBL/GenBank/DDBJ databases">
        <title>De novo transcriptome assembly of four potential Pierce s Disease insect vectors from Arizona vineyards.</title>
        <authorList>
            <person name="Tassone E.E."/>
        </authorList>
    </citation>
    <scope>NUCLEOTIDE SEQUENCE</scope>
</reference>
<dbReference type="PANTHER" id="PTHR13989:SF33">
    <property type="entry name" value="CST COMPLEX SUBUNIT STN1"/>
    <property type="match status" value="1"/>
</dbReference>
<evidence type="ECO:0000256" key="4">
    <source>
        <dbReference type="ARBA" id="ARBA00022454"/>
    </source>
</evidence>
<name>A0A1B6DC52_9HEMI</name>
<protein>
    <recommendedName>
        <fullName evidence="3">CST complex subunit STN1</fullName>
    </recommendedName>
    <alternativeName>
        <fullName evidence="8">Suppressor of cdc thirteen homolog</fullName>
    </alternativeName>
</protein>
<keyword evidence="6" id="KW-0238">DNA-binding</keyword>
<comment type="subcellular location">
    <subcellularLocation>
        <location evidence="2">Chromosome</location>
        <location evidence="2">Telomere</location>
    </subcellularLocation>
    <subcellularLocation>
        <location evidence="1">Nucleus</location>
    </subcellularLocation>
</comment>
<accession>A0A1B6DC52</accession>
<evidence type="ECO:0000256" key="2">
    <source>
        <dbReference type="ARBA" id="ARBA00004574"/>
    </source>
</evidence>
<keyword evidence="4" id="KW-0158">Chromosome</keyword>
<evidence type="ECO:0000256" key="3">
    <source>
        <dbReference type="ARBA" id="ARBA00017411"/>
    </source>
</evidence>
<evidence type="ECO:0000256" key="8">
    <source>
        <dbReference type="ARBA" id="ARBA00030039"/>
    </source>
</evidence>
<dbReference type="GO" id="GO:0000781">
    <property type="term" value="C:chromosome, telomeric region"/>
    <property type="evidence" value="ECO:0007669"/>
    <property type="project" value="UniProtKB-SubCell"/>
</dbReference>
<evidence type="ECO:0000256" key="5">
    <source>
        <dbReference type="ARBA" id="ARBA00022895"/>
    </source>
</evidence>
<dbReference type="GO" id="GO:0003677">
    <property type="term" value="F:DNA binding"/>
    <property type="evidence" value="ECO:0007669"/>
    <property type="project" value="UniProtKB-KW"/>
</dbReference>
<keyword evidence="7" id="KW-0539">Nucleus</keyword>
<sequence length="192" mass="21756">MAAQLEEKVVNKEKYIYCDLFISDVLNLVNHPTINNTCLLNNNEIRGVTIWGVISGIKTTKDGLSFIVDDGTGEIEAVWESSKDTSHITKKEINSLKTKSDSKMPSQTCALLKELIVSMWKDLELNSPDSFKLGDTVVFTGFLRDFKGKKIVYAKEYRKVEDINEEVARNIYLLHVRSKLYGSPPLGNYMEL</sequence>
<keyword evidence="5" id="KW-0779">Telomere</keyword>
<dbReference type="InterPro" id="IPR040260">
    <property type="entry name" value="RFA2-like"/>
</dbReference>